<sequence>MESNLITSIKKEKGADNDTNENSSISIFPNEESSRNEFQSVVMADVVKTEFVSIPSIKKEKISRNDIVEERCEKLSSIFPDVDKKYIQNLCSNPSLDENEGDILGLLVDHLLSHKIRIESDSSESISSETSEDIKINTRSSNDSSASPSVARSTPIIAEKFVFEDSMKQKVYDDLLSIFPNIDHTIIQKLCSNFPFKEKEGNVVGLLTNHLLRYQNHIDRIHLSNDVSNSVSKTEEVNKLSKCSARLNSIATESHVEPCVKKEIVSDNEFGVDHTMNDKAAEETQMRITQMSHVMPCEAANTAGSVEIVDRAISPIEETSSLISTIKKERVNEDTVIKDRYSKLSSIFPDIDHDYLQRISANPPFDNVEGDLLSMLIDYLLNYRNQSTQQPLEISMKREYHMPNVVEETLSSSSTVVHAEDDTVNDQLLSEILFKEELAEQENERLLNEKLLSEFLQKEDKIVDEKMKMLVDILPDACPETLRNFVEQNRDSSDSLQQLVDNFLSSKNYEKRDQYFAKLKMQKNIEQCITDFNVEEFLKKYPEPFDYFEDSNRSNASSEKAISFLCNKYRYYNTDYVKEIYAMNKNNLSLADKALRRENVPDTLAHSDLNQIDDTLLLQEIAFIQNRTLLKEYLDNLHEAEQNELEILRVQELLLECQCCFDECKPLDTIECDNNHVFCKKCVIKGTLFATSNQQMSIKCFAGCNNEFSLRVLQKILPNHVFEAFFKKRQEQEVMDAKLDGLENCPCCLYTMELAPEIKIFTCNNPECMKITCRMCKKPNHLPIKCEDVLDEDQARIKIEEAMSKALIRRCYKCQRPFVKSVGCNTMTCRCGATMCYICQQPFSRQYSHRGCGRESRQFEQEQVELNRRRTTAEIQQDFPDLKIPKIQ</sequence>
<dbReference type="Proteomes" id="UP001239111">
    <property type="component" value="Chromosome 2"/>
</dbReference>
<reference evidence="1" key="1">
    <citation type="submission" date="2023-04" db="EMBL/GenBank/DDBJ databases">
        <title>A chromosome-level genome assembly of the parasitoid wasp Eretmocerus hayati.</title>
        <authorList>
            <person name="Zhong Y."/>
            <person name="Liu S."/>
            <person name="Liu Y."/>
        </authorList>
    </citation>
    <scope>NUCLEOTIDE SEQUENCE</scope>
    <source>
        <strain evidence="1">ZJU_SS_LIU_2023</strain>
    </source>
</reference>
<gene>
    <name evidence="1" type="ORF">QAD02_014709</name>
</gene>
<name>A0ACC2P6H2_9HYME</name>
<evidence type="ECO:0000313" key="1">
    <source>
        <dbReference type="EMBL" id="KAJ8678922.1"/>
    </source>
</evidence>
<organism evidence="1 2">
    <name type="scientific">Eretmocerus hayati</name>
    <dbReference type="NCBI Taxonomy" id="131215"/>
    <lineage>
        <taxon>Eukaryota</taxon>
        <taxon>Metazoa</taxon>
        <taxon>Ecdysozoa</taxon>
        <taxon>Arthropoda</taxon>
        <taxon>Hexapoda</taxon>
        <taxon>Insecta</taxon>
        <taxon>Pterygota</taxon>
        <taxon>Neoptera</taxon>
        <taxon>Endopterygota</taxon>
        <taxon>Hymenoptera</taxon>
        <taxon>Apocrita</taxon>
        <taxon>Proctotrupomorpha</taxon>
        <taxon>Chalcidoidea</taxon>
        <taxon>Aphelinidae</taxon>
        <taxon>Aphelininae</taxon>
        <taxon>Eretmocerus</taxon>
    </lineage>
</organism>
<comment type="caution">
    <text evidence="1">The sequence shown here is derived from an EMBL/GenBank/DDBJ whole genome shotgun (WGS) entry which is preliminary data.</text>
</comment>
<dbReference type="EMBL" id="CM056742">
    <property type="protein sequence ID" value="KAJ8678922.1"/>
    <property type="molecule type" value="Genomic_DNA"/>
</dbReference>
<accession>A0ACC2P6H2</accession>
<proteinExistence type="predicted"/>
<evidence type="ECO:0000313" key="2">
    <source>
        <dbReference type="Proteomes" id="UP001239111"/>
    </source>
</evidence>
<protein>
    <submittedName>
        <fullName evidence="1">Uncharacterized protein</fullName>
    </submittedName>
</protein>
<keyword evidence="2" id="KW-1185">Reference proteome</keyword>